<dbReference type="InterPro" id="IPR050857">
    <property type="entry name" value="D-2-hydroxyacid_DH"/>
</dbReference>
<dbReference type="FunFam" id="3.40.50.720:FF:000021">
    <property type="entry name" value="D-3-phosphoglycerate dehydrogenase"/>
    <property type="match status" value="1"/>
</dbReference>
<keyword evidence="5" id="KW-0520">NAD</keyword>
<dbReference type="InterPro" id="IPR006140">
    <property type="entry name" value="D-isomer_DH_NAD-bd"/>
</dbReference>
<proteinExistence type="inferred from homology"/>
<evidence type="ECO:0000313" key="12">
    <source>
        <dbReference type="Proteomes" id="UP000009229"/>
    </source>
</evidence>
<comment type="similarity">
    <text evidence="2 8">Belongs to the D-isomer specific 2-hydroxyacid dehydrogenase family.</text>
</comment>
<protein>
    <recommendedName>
        <fullName evidence="6">2-oxoglutarate reductase</fullName>
        <ecNumber evidence="3">1.1.1.399</ecNumber>
    </recommendedName>
    <alternativeName>
        <fullName evidence="6">2-oxoglutarate reductase</fullName>
    </alternativeName>
</protein>
<organism evidence="11 12">
    <name type="scientific">Desulfofundulus kuznetsovii (strain DSM 6115 / VKM B-1805 / 17)</name>
    <name type="common">Desulfotomaculum kuznetsovii</name>
    <dbReference type="NCBI Taxonomy" id="760568"/>
    <lineage>
        <taxon>Bacteria</taxon>
        <taxon>Bacillati</taxon>
        <taxon>Bacillota</taxon>
        <taxon>Clostridia</taxon>
        <taxon>Eubacteriales</taxon>
        <taxon>Peptococcaceae</taxon>
        <taxon>Desulfofundulus</taxon>
    </lineage>
</organism>
<evidence type="ECO:0000256" key="5">
    <source>
        <dbReference type="ARBA" id="ARBA00023027"/>
    </source>
</evidence>
<dbReference type="AlphaFoldDB" id="A0AAU8PT83"/>
<dbReference type="EMBL" id="CP002770">
    <property type="protein sequence ID" value="AEG13824.1"/>
    <property type="molecule type" value="Genomic_DNA"/>
</dbReference>
<dbReference type="GO" id="GO:0051287">
    <property type="term" value="F:NAD binding"/>
    <property type="evidence" value="ECO:0007669"/>
    <property type="project" value="InterPro"/>
</dbReference>
<dbReference type="InterPro" id="IPR029753">
    <property type="entry name" value="D-isomer_DH_CS"/>
</dbReference>
<dbReference type="RefSeq" id="WP_013821339.1">
    <property type="nucleotide sequence ID" value="NC_015573.1"/>
</dbReference>
<accession>A0AAU8PT83</accession>
<comment type="function">
    <text evidence="1">Catalyzes the reversible oxidation of 3-phospho-D-glycerate to 3-phosphonooxypyruvate, the first step of the phosphorylated L-serine biosynthesis pathway. Also catalyzes the reversible oxidation of 2-hydroxyglutarate to 2-oxoglutarate.</text>
</comment>
<dbReference type="Pfam" id="PF02826">
    <property type="entry name" value="2-Hacid_dh_C"/>
    <property type="match status" value="1"/>
</dbReference>
<sequence>MKIVVSELIWEEGLQILSELGNVVYDASLWKQDLARELADADALVVRNQTRVTREMIQAAPRLKVIGRLGVGLDNIDLAAAREAGIPVVYARNANAISVAEYVFAAMLTFARRLEEATAHVKGGGWNRRFYTRMELYGKTLGLIGTGEIGTRLAHRAQAFGMKILGYDPFIPPYEVACTEFGVQLADLKTVLSQADFVSLHVPLNNATRNLINRETLSLMKPSAYLINTARGGVVNEEDLYNALREGKISGAALDVLAQEPPQDSPLFKLNNVILTPHIAGLTEEAQVKTSLLVAQEVVKILRGEPSSCVVR</sequence>
<dbReference type="KEGG" id="dku:Desku_0182"/>
<dbReference type="EC" id="1.1.1.399" evidence="3"/>
<comment type="catalytic activity">
    <reaction evidence="7">
        <text>(R)-2-hydroxyglutarate + NAD(+) = 2-oxoglutarate + NADH + H(+)</text>
        <dbReference type="Rhea" id="RHEA:49612"/>
        <dbReference type="ChEBI" id="CHEBI:15378"/>
        <dbReference type="ChEBI" id="CHEBI:15801"/>
        <dbReference type="ChEBI" id="CHEBI:16810"/>
        <dbReference type="ChEBI" id="CHEBI:57540"/>
        <dbReference type="ChEBI" id="CHEBI:57945"/>
        <dbReference type="EC" id="1.1.1.399"/>
    </reaction>
</comment>
<dbReference type="Proteomes" id="UP000009229">
    <property type="component" value="Chromosome"/>
</dbReference>
<dbReference type="Pfam" id="PF00389">
    <property type="entry name" value="2-Hacid_dh"/>
    <property type="match status" value="1"/>
</dbReference>
<evidence type="ECO:0000259" key="9">
    <source>
        <dbReference type="Pfam" id="PF00389"/>
    </source>
</evidence>
<gene>
    <name evidence="11" type="ordered locus">Desku_0182</name>
</gene>
<feature type="domain" description="D-isomer specific 2-hydroxyacid dehydrogenase catalytic" evidence="9">
    <location>
        <begin position="4"/>
        <end position="310"/>
    </location>
</feature>
<dbReference type="PROSITE" id="PS00671">
    <property type="entry name" value="D_2_HYDROXYACID_DH_3"/>
    <property type="match status" value="1"/>
</dbReference>
<keyword evidence="4 8" id="KW-0560">Oxidoreductase</keyword>
<evidence type="ECO:0000256" key="2">
    <source>
        <dbReference type="ARBA" id="ARBA00005854"/>
    </source>
</evidence>
<dbReference type="Gene3D" id="3.40.50.720">
    <property type="entry name" value="NAD(P)-binding Rossmann-like Domain"/>
    <property type="match status" value="2"/>
</dbReference>
<evidence type="ECO:0000259" key="10">
    <source>
        <dbReference type="Pfam" id="PF02826"/>
    </source>
</evidence>
<dbReference type="PROSITE" id="PS00670">
    <property type="entry name" value="D_2_HYDROXYACID_DH_2"/>
    <property type="match status" value="1"/>
</dbReference>
<evidence type="ECO:0000256" key="8">
    <source>
        <dbReference type="RuleBase" id="RU003719"/>
    </source>
</evidence>
<evidence type="ECO:0000256" key="3">
    <source>
        <dbReference type="ARBA" id="ARBA00013001"/>
    </source>
</evidence>
<dbReference type="PANTHER" id="PTHR42789:SF1">
    <property type="entry name" value="D-ISOMER SPECIFIC 2-HYDROXYACID DEHYDROGENASE FAMILY PROTEIN (AFU_ORTHOLOGUE AFUA_6G10090)"/>
    <property type="match status" value="1"/>
</dbReference>
<dbReference type="PANTHER" id="PTHR42789">
    <property type="entry name" value="D-ISOMER SPECIFIC 2-HYDROXYACID DEHYDROGENASE FAMILY PROTEIN (AFU_ORTHOLOGUE AFUA_6G10090)"/>
    <property type="match status" value="1"/>
</dbReference>
<feature type="domain" description="D-isomer specific 2-hydroxyacid dehydrogenase NAD-binding" evidence="10">
    <location>
        <begin position="104"/>
        <end position="280"/>
    </location>
</feature>
<evidence type="ECO:0000313" key="11">
    <source>
        <dbReference type="EMBL" id="AEG13824.1"/>
    </source>
</evidence>
<name>A0AAU8PT83_DESK7</name>
<keyword evidence="12" id="KW-1185">Reference proteome</keyword>
<evidence type="ECO:0000256" key="4">
    <source>
        <dbReference type="ARBA" id="ARBA00023002"/>
    </source>
</evidence>
<dbReference type="CDD" id="cd12173">
    <property type="entry name" value="PGDH_4"/>
    <property type="match status" value="1"/>
</dbReference>
<dbReference type="InterPro" id="IPR006139">
    <property type="entry name" value="D-isomer_2_OHA_DH_cat_dom"/>
</dbReference>
<dbReference type="InterPro" id="IPR036291">
    <property type="entry name" value="NAD(P)-bd_dom_sf"/>
</dbReference>
<reference evidence="12" key="1">
    <citation type="submission" date="2011-05" db="EMBL/GenBank/DDBJ databases">
        <title>Complete sequence of Desulfotomaculum kuznetsovii DSM 6115.</title>
        <authorList>
            <person name="Lucas S."/>
            <person name="Han J."/>
            <person name="Lapidus A."/>
            <person name="Cheng J.-F."/>
            <person name="Goodwin L."/>
            <person name="Pitluck S."/>
            <person name="Peters L."/>
            <person name="Mikhailova N."/>
            <person name="Lu M."/>
            <person name="Saunders E."/>
            <person name="Han C."/>
            <person name="Tapia R."/>
            <person name="Land M."/>
            <person name="Hauser L."/>
            <person name="Kyrpides N."/>
            <person name="Ivanova N."/>
            <person name="Pagani I."/>
            <person name="Nazina T."/>
            <person name="Ivanova A."/>
            <person name="Parshina S."/>
            <person name="Kuever J."/>
            <person name="Muyzer G."/>
            <person name="Plugge C."/>
            <person name="Stams A."/>
            <person name="Woyke T."/>
        </authorList>
    </citation>
    <scope>NUCLEOTIDE SEQUENCE [LARGE SCALE GENOMIC DNA]</scope>
    <source>
        <strain evidence="12">DSM 6115 / VKM B-1805 / 17</strain>
    </source>
</reference>
<dbReference type="SUPFAM" id="SSF52283">
    <property type="entry name" value="Formate/glycerate dehydrogenase catalytic domain-like"/>
    <property type="match status" value="1"/>
</dbReference>
<evidence type="ECO:0000256" key="6">
    <source>
        <dbReference type="ARBA" id="ARBA00030455"/>
    </source>
</evidence>
<evidence type="ECO:0000256" key="7">
    <source>
        <dbReference type="ARBA" id="ARBA00048126"/>
    </source>
</evidence>
<dbReference type="SUPFAM" id="SSF51735">
    <property type="entry name" value="NAD(P)-binding Rossmann-fold domains"/>
    <property type="match status" value="1"/>
</dbReference>
<dbReference type="GO" id="GO:0016616">
    <property type="term" value="F:oxidoreductase activity, acting on the CH-OH group of donors, NAD or NADP as acceptor"/>
    <property type="evidence" value="ECO:0007669"/>
    <property type="project" value="InterPro"/>
</dbReference>
<evidence type="ECO:0000256" key="1">
    <source>
        <dbReference type="ARBA" id="ARBA00003800"/>
    </source>
</evidence>